<dbReference type="GO" id="GO:0000155">
    <property type="term" value="F:phosphorelay sensor kinase activity"/>
    <property type="evidence" value="ECO:0007669"/>
    <property type="project" value="InterPro"/>
</dbReference>
<dbReference type="Proteomes" id="UP000807825">
    <property type="component" value="Unassembled WGS sequence"/>
</dbReference>
<dbReference type="PROSITE" id="PS50109">
    <property type="entry name" value="HIS_KIN"/>
    <property type="match status" value="1"/>
</dbReference>
<dbReference type="SUPFAM" id="SSF55785">
    <property type="entry name" value="PYP-like sensor domain (PAS domain)"/>
    <property type="match status" value="2"/>
</dbReference>
<keyword evidence="6" id="KW-0418">Kinase</keyword>
<dbReference type="SMART" id="SM00387">
    <property type="entry name" value="HATPase_c"/>
    <property type="match status" value="1"/>
</dbReference>
<evidence type="ECO:0000313" key="13">
    <source>
        <dbReference type="Proteomes" id="UP000807825"/>
    </source>
</evidence>
<dbReference type="InterPro" id="IPR029016">
    <property type="entry name" value="GAF-like_dom_sf"/>
</dbReference>
<evidence type="ECO:0000256" key="3">
    <source>
        <dbReference type="ARBA" id="ARBA00022553"/>
    </source>
</evidence>
<dbReference type="CDD" id="cd00075">
    <property type="entry name" value="HATPase"/>
    <property type="match status" value="1"/>
</dbReference>
<dbReference type="InterPro" id="IPR003661">
    <property type="entry name" value="HisK_dim/P_dom"/>
</dbReference>
<dbReference type="Pfam" id="PF02518">
    <property type="entry name" value="HATPase_c"/>
    <property type="match status" value="1"/>
</dbReference>
<dbReference type="GO" id="GO:0005524">
    <property type="term" value="F:ATP binding"/>
    <property type="evidence" value="ECO:0007669"/>
    <property type="project" value="UniProtKB-KW"/>
</dbReference>
<evidence type="ECO:0000256" key="4">
    <source>
        <dbReference type="ARBA" id="ARBA00022679"/>
    </source>
</evidence>
<dbReference type="CDD" id="cd00130">
    <property type="entry name" value="PAS"/>
    <property type="match status" value="1"/>
</dbReference>
<keyword evidence="5" id="KW-0547">Nucleotide-binding</keyword>
<name>A0A9D6V0C8_9BACT</name>
<evidence type="ECO:0000259" key="11">
    <source>
        <dbReference type="PROSITE" id="PS50113"/>
    </source>
</evidence>
<dbReference type="InterPro" id="IPR003018">
    <property type="entry name" value="GAF"/>
</dbReference>
<evidence type="ECO:0000256" key="1">
    <source>
        <dbReference type="ARBA" id="ARBA00000085"/>
    </source>
</evidence>
<evidence type="ECO:0000256" key="6">
    <source>
        <dbReference type="ARBA" id="ARBA00022777"/>
    </source>
</evidence>
<evidence type="ECO:0000259" key="9">
    <source>
        <dbReference type="PROSITE" id="PS50109"/>
    </source>
</evidence>
<dbReference type="InterPro" id="IPR036890">
    <property type="entry name" value="HATPase_C_sf"/>
</dbReference>
<dbReference type="InterPro" id="IPR035965">
    <property type="entry name" value="PAS-like_dom_sf"/>
</dbReference>
<accession>A0A9D6V0C8</accession>
<keyword evidence="8" id="KW-0902">Two-component regulatory system</keyword>
<protein>
    <recommendedName>
        <fullName evidence="2">histidine kinase</fullName>
        <ecNumber evidence="2">2.7.13.3</ecNumber>
    </recommendedName>
</protein>
<dbReference type="Pfam" id="PF13185">
    <property type="entry name" value="GAF_2"/>
    <property type="match status" value="1"/>
</dbReference>
<dbReference type="InterPro" id="IPR004358">
    <property type="entry name" value="Sig_transdc_His_kin-like_C"/>
</dbReference>
<dbReference type="SUPFAM" id="SSF55874">
    <property type="entry name" value="ATPase domain of HSP90 chaperone/DNA topoisomerase II/histidine kinase"/>
    <property type="match status" value="1"/>
</dbReference>
<evidence type="ECO:0000256" key="5">
    <source>
        <dbReference type="ARBA" id="ARBA00022741"/>
    </source>
</evidence>
<dbReference type="InterPro" id="IPR001610">
    <property type="entry name" value="PAC"/>
</dbReference>
<comment type="catalytic activity">
    <reaction evidence="1">
        <text>ATP + protein L-histidine = ADP + protein N-phospho-L-histidine.</text>
        <dbReference type="EC" id="2.7.13.3"/>
    </reaction>
</comment>
<dbReference type="SMART" id="SM00091">
    <property type="entry name" value="PAS"/>
    <property type="match status" value="2"/>
</dbReference>
<dbReference type="SMART" id="SM00086">
    <property type="entry name" value="PAC"/>
    <property type="match status" value="2"/>
</dbReference>
<feature type="domain" description="PAC" evidence="11">
    <location>
        <begin position="234"/>
        <end position="285"/>
    </location>
</feature>
<dbReference type="InterPro" id="IPR005467">
    <property type="entry name" value="His_kinase_dom"/>
</dbReference>
<evidence type="ECO:0000259" key="10">
    <source>
        <dbReference type="PROSITE" id="PS50112"/>
    </source>
</evidence>
<keyword evidence="4" id="KW-0808">Transferase</keyword>
<feature type="non-terminal residue" evidence="12">
    <location>
        <position position="1"/>
    </location>
</feature>
<dbReference type="Gene3D" id="1.10.287.130">
    <property type="match status" value="1"/>
</dbReference>
<dbReference type="InterPro" id="IPR000014">
    <property type="entry name" value="PAS"/>
</dbReference>
<comment type="caution">
    <text evidence="12">The sequence shown here is derived from an EMBL/GenBank/DDBJ whole genome shotgun (WGS) entry which is preliminary data.</text>
</comment>
<feature type="domain" description="Histidine kinase" evidence="9">
    <location>
        <begin position="411"/>
        <end position="631"/>
    </location>
</feature>
<dbReference type="Gene3D" id="3.30.450.40">
    <property type="match status" value="1"/>
</dbReference>
<keyword evidence="3" id="KW-0597">Phosphoprotein</keyword>
<dbReference type="SUPFAM" id="SSF47384">
    <property type="entry name" value="Homodimeric domain of signal transducing histidine kinase"/>
    <property type="match status" value="1"/>
</dbReference>
<dbReference type="PANTHER" id="PTHR43065:SF10">
    <property type="entry name" value="PEROXIDE STRESS-ACTIVATED HISTIDINE KINASE MAK3"/>
    <property type="match status" value="1"/>
</dbReference>
<sequence>MEFAGSHTLEELLQAILNEAEALTNSNIGFYHFLQADQETISLQAWSTNTLRNMCTAEGKGLHYSVSAAGVWIDCIRERRAVIHNDYSALAHRKGLPPGHAPVARELVVPVFRANQIVAILGVGNKPYIYDEKDVSTVSLLADLAWDIADRKLSEQALAESEARFRQLYDEAPVAMYASNRGGEVVSINNKCLQELGRNREEVLGRPAEIFLSPDSMKRLPKVREAFWSEGRASNLSLQIVRKDGSTRDVIADSVALDDPCWGQVGFTVFRDITEQKLAEEALTQSEEFLRLIFANMNSGLLVLNCRQEIVLANDYARSCLAITDEMQDKPLLEILSNVEPLLTDAYPWEQRQIIITTPDGSRKVVAFNSTAAPDKDLRIVLFRDITMLLDNDERRKRAEQLAVVGELAAKLSHDIKNPLSSVFLGLQTLRKTESLSEDNRLTLDLVLEEVERLSENIRHVLEAARPLELSPSFLPLGEFLGWCFRIHSLTASNRGIQYELVPGPPDMFVMADETALRRIMTNLIQNAFDACGAGDHVRIGWRPIGDREKQTLAPEFPGSIVAIFVEDDGLAIPEDLQASALFRPFFTTKELGTGLGLAVVSDLVERHGGSIRLHSAGGLTLFEVLLPMGDRVPCWESLCTNACVPPNGEKDCANCEVRAQNAGLFCWVIRGRAVRAETGLWPNSCLTCPVFRATNLSYSFRGDIPTAEE</sequence>
<dbReference type="SUPFAM" id="SSF55781">
    <property type="entry name" value="GAF domain-like"/>
    <property type="match status" value="1"/>
</dbReference>
<keyword evidence="7" id="KW-0067">ATP-binding</keyword>
<dbReference type="SMART" id="SM00388">
    <property type="entry name" value="HisKA"/>
    <property type="match status" value="1"/>
</dbReference>
<dbReference type="EC" id="2.7.13.3" evidence="2"/>
<dbReference type="Gene3D" id="3.30.450.20">
    <property type="entry name" value="PAS domain"/>
    <property type="match status" value="2"/>
</dbReference>
<dbReference type="EMBL" id="JACRDE010000260">
    <property type="protein sequence ID" value="MBI5249740.1"/>
    <property type="molecule type" value="Genomic_DNA"/>
</dbReference>
<dbReference type="Pfam" id="PF00512">
    <property type="entry name" value="HisKA"/>
    <property type="match status" value="1"/>
</dbReference>
<dbReference type="PRINTS" id="PR00344">
    <property type="entry name" value="BCTRLSENSOR"/>
</dbReference>
<evidence type="ECO:0000256" key="2">
    <source>
        <dbReference type="ARBA" id="ARBA00012438"/>
    </source>
</evidence>
<gene>
    <name evidence="12" type="ORF">HY912_09610</name>
</gene>
<proteinExistence type="predicted"/>
<evidence type="ECO:0000313" key="12">
    <source>
        <dbReference type="EMBL" id="MBI5249740.1"/>
    </source>
</evidence>
<dbReference type="AlphaFoldDB" id="A0A9D6V0C8"/>
<evidence type="ECO:0000256" key="8">
    <source>
        <dbReference type="ARBA" id="ARBA00023012"/>
    </source>
</evidence>
<dbReference type="PROSITE" id="PS50112">
    <property type="entry name" value="PAS"/>
    <property type="match status" value="1"/>
</dbReference>
<dbReference type="InterPro" id="IPR003594">
    <property type="entry name" value="HATPase_dom"/>
</dbReference>
<dbReference type="CDD" id="cd00082">
    <property type="entry name" value="HisKA"/>
    <property type="match status" value="1"/>
</dbReference>
<dbReference type="InterPro" id="IPR036097">
    <property type="entry name" value="HisK_dim/P_sf"/>
</dbReference>
<dbReference type="SMART" id="SM00065">
    <property type="entry name" value="GAF"/>
    <property type="match status" value="1"/>
</dbReference>
<dbReference type="Pfam" id="PF13426">
    <property type="entry name" value="PAS_9"/>
    <property type="match status" value="1"/>
</dbReference>
<dbReference type="PANTHER" id="PTHR43065">
    <property type="entry name" value="SENSOR HISTIDINE KINASE"/>
    <property type="match status" value="1"/>
</dbReference>
<dbReference type="PROSITE" id="PS50113">
    <property type="entry name" value="PAC"/>
    <property type="match status" value="1"/>
</dbReference>
<feature type="domain" description="PAS" evidence="10">
    <location>
        <begin position="161"/>
        <end position="231"/>
    </location>
</feature>
<evidence type="ECO:0000256" key="7">
    <source>
        <dbReference type="ARBA" id="ARBA00022840"/>
    </source>
</evidence>
<reference evidence="12" key="1">
    <citation type="submission" date="2020-07" db="EMBL/GenBank/DDBJ databases">
        <title>Huge and variable diversity of episymbiotic CPR bacteria and DPANN archaea in groundwater ecosystems.</title>
        <authorList>
            <person name="He C.Y."/>
            <person name="Keren R."/>
            <person name="Whittaker M."/>
            <person name="Farag I.F."/>
            <person name="Doudna J."/>
            <person name="Cate J.H.D."/>
            <person name="Banfield J.F."/>
        </authorList>
    </citation>
    <scope>NUCLEOTIDE SEQUENCE</scope>
    <source>
        <strain evidence="12">NC_groundwater_1664_Pr3_B-0.1um_52_9</strain>
    </source>
</reference>
<dbReference type="InterPro" id="IPR000700">
    <property type="entry name" value="PAS-assoc_C"/>
</dbReference>
<dbReference type="Gene3D" id="3.30.565.10">
    <property type="entry name" value="Histidine kinase-like ATPase, C-terminal domain"/>
    <property type="match status" value="1"/>
</dbReference>
<organism evidence="12 13">
    <name type="scientific">Desulfomonile tiedjei</name>
    <dbReference type="NCBI Taxonomy" id="2358"/>
    <lineage>
        <taxon>Bacteria</taxon>
        <taxon>Pseudomonadati</taxon>
        <taxon>Thermodesulfobacteriota</taxon>
        <taxon>Desulfomonilia</taxon>
        <taxon>Desulfomonilales</taxon>
        <taxon>Desulfomonilaceae</taxon>
        <taxon>Desulfomonile</taxon>
    </lineage>
</organism>
<dbReference type="NCBIfam" id="TIGR00229">
    <property type="entry name" value="sensory_box"/>
    <property type="match status" value="1"/>
</dbReference>